<dbReference type="InterPro" id="IPR009003">
    <property type="entry name" value="Peptidase_S1_PA"/>
</dbReference>
<dbReference type="SUPFAM" id="SSF101898">
    <property type="entry name" value="NHL repeat"/>
    <property type="match status" value="1"/>
</dbReference>
<sequence>MESGAGGHALPRVKLRFVRASFRERPPWLVRVGEVGAGVLIAPDLVLTCDHVVPTDTVTATLVHHGWSGAANVVFRAPVAADESGDIAVLRLSSPVPDAVVAPLRAPAALADHPYVVQGFAQGRHAEARGRLGGRITPGWVQMNGAEGHVVDRGFSGAPVWDSVAEAVVGIVVMAQKSVRAGALLPVEEVVRLWPDAAAHVGWRVDPDDTHWLPRARGVEPHDPTDEWHFVGRHRALHDLATYLSGPGDGRVRAVIGSPGSGKSAVVARTVVLADRAARHLVPADSLSPDVALPPPGSVTVAVHARGKTLSQVVQAIADGAEVEATDPVELVRRCGPVSVVVDALDEATGDAPLAIATMLHRLATNPTRHVIVGTRVGARNSPTNLLLTRLGNAVVLDLDSPTYLDPADLLHYAQRRVGNRPLAERIARQANGNFLIAQLTTLTAMSGGTSLATTVGAAVDDYLSVRFDDPGKIRELLLPLAFAEGTGLPEGDLWLSLANALSAATYTARDLREALTSAASYLVEQSGRHYRLFHQALDDTFRAEHPGPAPDQVVYETLRAQAEPLATAPQYIRTNLPAHAATAGRLDELVEDLDFMLTVSPECMVHLLPEVTTDRARAIRNVYRRALHGLDGDKPHRSAHFALVARQLGFAELADEITGPTPWQAEVVTWRADDEQQVILRLPTSPKVRLWFDAQGNPAALVAPGAEGGIELYRYEGYRMVLKGSVELPVEGPPQLILQQLTPDGHEVGLTAHWPNALHRWSISNGVHRTGGTVLSGDVDRGSFRADTCTADGRLLAVLADDDWLCVVDWTDDEPKVLHESYGEQDVFSVAITAHGGRVLIALATYDDEVALFAYRDGAMVPVGSPLSVRADLLRFTTLADATCLLMADPVGRVLRVVVTERGFADSAAADSTGASVDDLAVAALPGGRTLVAVYRVDNTLAVYDATDGLVPIGPPRTANHSVVGEMCIGTGPWGTPLVLAQGHDDRVRLWEAEHTSSRSEQPPRSFDLYPQDVARFGKTLLVLSTSWLRKVEVWALGDRLRRVAAEEVEPRSLAALSHEEPLLVTLHAGSLKVFDIGESDLRLRTSTGDALVRRPVDLAVSTDVSGGVVVGVLSRYRELRRLRYDGSAWSFGREPADVGSDSRLLPYRLGGQARFLLVGHRPDIRRPGLRSVDLGIEADVSAADLGYAGDVPVAALADGRAVHLVALAEDRPRPWAGPIAADTPANAVVAVAFPQVDQALVAVTTRSGVVRVWVCREGQSARQVATIEPGAVVHRMVWTDDRRLVVFCGAGVLRFSGF</sequence>
<protein>
    <submittedName>
        <fullName evidence="1">Trypsin-like peptidase</fullName>
    </submittedName>
</protein>
<dbReference type="Proteomes" id="UP000272729">
    <property type="component" value="Unassembled WGS sequence"/>
</dbReference>
<reference evidence="1 2" key="1">
    <citation type="submission" date="2018-10" db="EMBL/GenBank/DDBJ databases">
        <title>Sequencing the genomes of 1000 actinobacteria strains.</title>
        <authorList>
            <person name="Klenk H.-P."/>
        </authorList>
    </citation>
    <scope>NUCLEOTIDE SEQUENCE [LARGE SCALE GENOMIC DNA]</scope>
    <source>
        <strain evidence="1 2">DSM 43911</strain>
    </source>
</reference>
<comment type="caution">
    <text evidence="1">The sequence shown here is derived from an EMBL/GenBank/DDBJ whole genome shotgun (WGS) entry which is preliminary data.</text>
</comment>
<dbReference type="Gene3D" id="2.40.10.120">
    <property type="match status" value="1"/>
</dbReference>
<dbReference type="SUPFAM" id="SSF50494">
    <property type="entry name" value="Trypsin-like serine proteases"/>
    <property type="match status" value="1"/>
</dbReference>
<gene>
    <name evidence="1" type="ORF">DFJ66_3996</name>
</gene>
<dbReference type="Pfam" id="PF13365">
    <property type="entry name" value="Trypsin_2"/>
    <property type="match status" value="1"/>
</dbReference>
<dbReference type="OrthoDB" id="218695at2"/>
<dbReference type="EMBL" id="RBXR01000001">
    <property type="protein sequence ID" value="RKT70726.1"/>
    <property type="molecule type" value="Genomic_DNA"/>
</dbReference>
<name>A0A495XBP4_9PSEU</name>
<organism evidence="1 2">
    <name type="scientific">Saccharothrix variisporea</name>
    <dbReference type="NCBI Taxonomy" id="543527"/>
    <lineage>
        <taxon>Bacteria</taxon>
        <taxon>Bacillati</taxon>
        <taxon>Actinomycetota</taxon>
        <taxon>Actinomycetes</taxon>
        <taxon>Pseudonocardiales</taxon>
        <taxon>Pseudonocardiaceae</taxon>
        <taxon>Saccharothrix</taxon>
    </lineage>
</organism>
<dbReference type="Gene3D" id="2.130.10.10">
    <property type="entry name" value="YVTN repeat-like/Quinoprotein amine dehydrogenase"/>
    <property type="match status" value="1"/>
</dbReference>
<evidence type="ECO:0000313" key="1">
    <source>
        <dbReference type="EMBL" id="RKT70726.1"/>
    </source>
</evidence>
<evidence type="ECO:0000313" key="2">
    <source>
        <dbReference type="Proteomes" id="UP000272729"/>
    </source>
</evidence>
<dbReference type="SUPFAM" id="SSF50998">
    <property type="entry name" value="Quinoprotein alcohol dehydrogenase-like"/>
    <property type="match status" value="1"/>
</dbReference>
<proteinExistence type="predicted"/>
<keyword evidence="2" id="KW-1185">Reference proteome</keyword>
<dbReference type="InterPro" id="IPR015943">
    <property type="entry name" value="WD40/YVTN_repeat-like_dom_sf"/>
</dbReference>
<dbReference type="InterPro" id="IPR011047">
    <property type="entry name" value="Quinoprotein_ADH-like_sf"/>
</dbReference>
<accession>A0A495XBP4</accession>